<dbReference type="EMBL" id="BTSY01000001">
    <property type="protein sequence ID" value="GMT11478.1"/>
    <property type="molecule type" value="Genomic_DNA"/>
</dbReference>
<dbReference type="PANTHER" id="PTHR31357">
    <property type="entry name" value="SERPENTINE RECEPTOR CLASS ALPHA-10"/>
    <property type="match status" value="1"/>
</dbReference>
<evidence type="ECO:0000256" key="1">
    <source>
        <dbReference type="ARBA" id="ARBA00004141"/>
    </source>
</evidence>
<keyword evidence="2 6" id="KW-0812">Transmembrane</keyword>
<feature type="non-terminal residue" evidence="7">
    <location>
        <position position="1"/>
    </location>
</feature>
<keyword evidence="3 6" id="KW-1133">Transmembrane helix</keyword>
<dbReference type="PANTHER" id="PTHR31357:SF5">
    <property type="entry name" value="SERPENTINE RECEPTOR CLASS ALPHA-1-RELATED"/>
    <property type="match status" value="1"/>
</dbReference>
<dbReference type="InterPro" id="IPR000344">
    <property type="entry name" value="7TM_GPCR_serpentine_rcpt_Sra"/>
</dbReference>
<dbReference type="GO" id="GO:0004930">
    <property type="term" value="F:G protein-coupled receptor activity"/>
    <property type="evidence" value="ECO:0007669"/>
    <property type="project" value="InterPro"/>
</dbReference>
<name>A0AAV5UXK7_9BILA</name>
<feature type="non-terminal residue" evidence="7">
    <location>
        <position position="195"/>
    </location>
</feature>
<evidence type="ECO:0000313" key="8">
    <source>
        <dbReference type="Proteomes" id="UP001432322"/>
    </source>
</evidence>
<organism evidence="7 8">
    <name type="scientific">Pristionchus fissidentatus</name>
    <dbReference type="NCBI Taxonomy" id="1538716"/>
    <lineage>
        <taxon>Eukaryota</taxon>
        <taxon>Metazoa</taxon>
        <taxon>Ecdysozoa</taxon>
        <taxon>Nematoda</taxon>
        <taxon>Chromadorea</taxon>
        <taxon>Rhabditida</taxon>
        <taxon>Rhabditina</taxon>
        <taxon>Diplogasteromorpha</taxon>
        <taxon>Diplogasteroidea</taxon>
        <taxon>Neodiplogasteridae</taxon>
        <taxon>Pristionchus</taxon>
    </lineage>
</organism>
<keyword evidence="4 6" id="KW-0472">Membrane</keyword>
<proteinExistence type="inferred from homology"/>
<feature type="transmembrane region" description="Helical" evidence="6">
    <location>
        <begin position="6"/>
        <end position="22"/>
    </location>
</feature>
<feature type="transmembrane region" description="Helical" evidence="6">
    <location>
        <begin position="70"/>
        <end position="94"/>
    </location>
</feature>
<comment type="subcellular location">
    <subcellularLocation>
        <location evidence="1">Membrane</location>
        <topology evidence="1">Multi-pass membrane protein</topology>
    </subcellularLocation>
</comment>
<comment type="similarity">
    <text evidence="5">Belongs to the nematode receptor-like protein sra family.</text>
</comment>
<dbReference type="InterPro" id="IPR051080">
    <property type="entry name" value="Nematode_rcpt-like_serp_alpha"/>
</dbReference>
<evidence type="ECO:0000256" key="3">
    <source>
        <dbReference type="ARBA" id="ARBA00022989"/>
    </source>
</evidence>
<feature type="transmembrane region" description="Helical" evidence="6">
    <location>
        <begin position="120"/>
        <end position="140"/>
    </location>
</feature>
<gene>
    <name evidence="7" type="ORF">PFISCL1PPCAC_2775</name>
</gene>
<reference evidence="7" key="1">
    <citation type="submission" date="2023-10" db="EMBL/GenBank/DDBJ databases">
        <title>Genome assembly of Pristionchus species.</title>
        <authorList>
            <person name="Yoshida K."/>
            <person name="Sommer R.J."/>
        </authorList>
    </citation>
    <scope>NUCLEOTIDE SEQUENCE</scope>
    <source>
        <strain evidence="7">RS5133</strain>
    </source>
</reference>
<dbReference type="GO" id="GO:0016020">
    <property type="term" value="C:membrane"/>
    <property type="evidence" value="ECO:0007669"/>
    <property type="project" value="UniProtKB-SubCell"/>
</dbReference>
<evidence type="ECO:0000313" key="7">
    <source>
        <dbReference type="EMBL" id="GMT11478.1"/>
    </source>
</evidence>
<evidence type="ECO:0000256" key="2">
    <source>
        <dbReference type="ARBA" id="ARBA00022692"/>
    </source>
</evidence>
<feature type="transmembrane region" description="Helical" evidence="6">
    <location>
        <begin position="160"/>
        <end position="180"/>
    </location>
</feature>
<comment type="caution">
    <text evidence="7">The sequence shown here is derived from an EMBL/GenBank/DDBJ whole genome shotgun (WGS) entry which is preliminary data.</text>
</comment>
<keyword evidence="8" id="KW-1185">Reference proteome</keyword>
<evidence type="ECO:0000256" key="6">
    <source>
        <dbReference type="SAM" id="Phobius"/>
    </source>
</evidence>
<evidence type="ECO:0000256" key="4">
    <source>
        <dbReference type="ARBA" id="ARBA00023136"/>
    </source>
</evidence>
<dbReference type="Proteomes" id="UP001432322">
    <property type="component" value="Unassembled WGS sequence"/>
</dbReference>
<dbReference type="GO" id="GO:0004984">
    <property type="term" value="F:olfactory receptor activity"/>
    <property type="evidence" value="ECO:0007669"/>
    <property type="project" value="TreeGrafter"/>
</dbReference>
<feature type="transmembrane region" description="Helical" evidence="6">
    <location>
        <begin position="29"/>
        <end position="50"/>
    </location>
</feature>
<dbReference type="Pfam" id="PF02117">
    <property type="entry name" value="7TM_GPCR_Sra"/>
    <property type="match status" value="1"/>
</dbReference>
<sequence>KRFCILRVLITIAFPSFVLIHASVTAQRVVTTFTGLIFCIIYTIVGFRGYPLEGKAAYCSGFNKQTADVALVVTFVMMFIDVLNVVVAVLLIVYNHRKARHLTDSSLPVKFRYRQTLHSIRQMLPVAIFHLLCFTAQYVGFEISQQQTLPEVQFVTLNSFLYMLPYFCLICPLILLFLMIQHERKKREELEGLSS</sequence>
<protein>
    <recommendedName>
        <fullName evidence="9">G protein-coupled receptor</fullName>
    </recommendedName>
</protein>
<evidence type="ECO:0008006" key="9">
    <source>
        <dbReference type="Google" id="ProtNLM"/>
    </source>
</evidence>
<accession>A0AAV5UXK7</accession>
<evidence type="ECO:0000256" key="5">
    <source>
        <dbReference type="ARBA" id="ARBA00037994"/>
    </source>
</evidence>
<dbReference type="AlphaFoldDB" id="A0AAV5UXK7"/>